<feature type="transmembrane region" description="Helical" evidence="1">
    <location>
        <begin position="315"/>
        <end position="337"/>
    </location>
</feature>
<feature type="transmembrane region" description="Helical" evidence="1">
    <location>
        <begin position="360"/>
        <end position="380"/>
    </location>
</feature>
<dbReference type="PANTHER" id="PTHR23526">
    <property type="entry name" value="INTEGRAL MEMBRANE TRANSPORT PROTEIN-RELATED"/>
    <property type="match status" value="1"/>
</dbReference>
<feature type="transmembrane region" description="Helical" evidence="1">
    <location>
        <begin position="159"/>
        <end position="179"/>
    </location>
</feature>
<keyword evidence="1" id="KW-0472">Membrane</keyword>
<gene>
    <name evidence="2" type="ORF">UR56_C0025G0019</name>
</gene>
<proteinExistence type="predicted"/>
<evidence type="ECO:0000313" key="2">
    <source>
        <dbReference type="EMBL" id="KKP60368.1"/>
    </source>
</evidence>
<accession>A0A0G0ATC0</accession>
<keyword evidence="1" id="KW-0812">Transmembrane</keyword>
<feature type="transmembrane region" description="Helical" evidence="1">
    <location>
        <begin position="229"/>
        <end position="253"/>
    </location>
</feature>
<dbReference type="Gene3D" id="1.20.1250.20">
    <property type="entry name" value="MFS general substrate transporter like domains"/>
    <property type="match status" value="1"/>
</dbReference>
<dbReference type="SUPFAM" id="SSF103473">
    <property type="entry name" value="MFS general substrate transporter"/>
    <property type="match status" value="1"/>
</dbReference>
<sequence>ISSNYRKIVPLNMIRFIKKEILHFKNLPKKAQKLLISFFFYATAFPMISIFINAFIWQNNNNISYLIFFRAAQFFIIPLAFLLGGILLKVARINILYFIGSLFIVISSVLIIFFKNNTTLSFLIMGGLMGLGTGLYWINRSFLTMKETNDGNRSYFFGLLFSFATLIGLVITLAVGWLIVFGLSYGLLMTVAFILIISSGIVVLKMDFETPKIGKLFIRNSSHIWTRKRFINLGIGLVDGMAWVIPGLLILTVLGNEGVLGTLTAASSIISAVLIYYYGRKSHSKDNKTYFIASVILALVTALLIALVFNKFTVIVYSLFNGLIISFMWLTIVPPILKNIDFEVGWIEEKRFSYIFDSEFFLNIGRIISLIVCLFIAFYYGTENSLRFSPLILSILQVLLFVYLEQFKKT</sequence>
<feature type="transmembrane region" description="Helical" evidence="1">
    <location>
        <begin position="386"/>
        <end position="404"/>
    </location>
</feature>
<dbReference type="PANTHER" id="PTHR23526:SF2">
    <property type="entry name" value="MAJOR FACILITATOR SUPERFAMILY (MFS) PROFILE DOMAIN-CONTAINING PROTEIN"/>
    <property type="match status" value="1"/>
</dbReference>
<dbReference type="InterPro" id="IPR052528">
    <property type="entry name" value="Sugar_transport-like"/>
</dbReference>
<reference evidence="2 3" key="1">
    <citation type="journal article" date="2015" name="Nature">
        <title>rRNA introns, odd ribosomes, and small enigmatic genomes across a large radiation of phyla.</title>
        <authorList>
            <person name="Brown C.T."/>
            <person name="Hug L.A."/>
            <person name="Thomas B.C."/>
            <person name="Sharon I."/>
            <person name="Castelle C.J."/>
            <person name="Singh A."/>
            <person name="Wilkins M.J."/>
            <person name="Williams K.H."/>
            <person name="Banfield J.F."/>
        </authorList>
    </citation>
    <scope>NUCLEOTIDE SEQUENCE [LARGE SCALE GENOMIC DNA]</scope>
</reference>
<feature type="transmembrane region" description="Helical" evidence="1">
    <location>
        <begin position="34"/>
        <end position="57"/>
    </location>
</feature>
<name>A0A0G0ATC0_9BACT</name>
<feature type="transmembrane region" description="Helical" evidence="1">
    <location>
        <begin position="259"/>
        <end position="278"/>
    </location>
</feature>
<evidence type="ECO:0008006" key="4">
    <source>
        <dbReference type="Google" id="ProtNLM"/>
    </source>
</evidence>
<feature type="transmembrane region" description="Helical" evidence="1">
    <location>
        <begin position="120"/>
        <end position="138"/>
    </location>
</feature>
<feature type="non-terminal residue" evidence="2">
    <location>
        <position position="1"/>
    </location>
</feature>
<organism evidence="2 3">
    <name type="scientific">Candidatus Roizmanbacteria bacterium GW2011_GWC2_34_23</name>
    <dbReference type="NCBI Taxonomy" id="1618484"/>
    <lineage>
        <taxon>Bacteria</taxon>
        <taxon>Candidatus Roizmaniibacteriota</taxon>
    </lineage>
</organism>
<dbReference type="InterPro" id="IPR036259">
    <property type="entry name" value="MFS_trans_sf"/>
</dbReference>
<feature type="transmembrane region" description="Helical" evidence="1">
    <location>
        <begin position="185"/>
        <end position="208"/>
    </location>
</feature>
<feature type="transmembrane region" description="Helical" evidence="1">
    <location>
        <begin position="95"/>
        <end position="114"/>
    </location>
</feature>
<keyword evidence="1" id="KW-1133">Transmembrane helix</keyword>
<feature type="transmembrane region" description="Helical" evidence="1">
    <location>
        <begin position="63"/>
        <end position="88"/>
    </location>
</feature>
<dbReference type="STRING" id="1618484.UR56_C0025G0019"/>
<dbReference type="Proteomes" id="UP000034004">
    <property type="component" value="Unassembled WGS sequence"/>
</dbReference>
<evidence type="ECO:0000256" key="1">
    <source>
        <dbReference type="SAM" id="Phobius"/>
    </source>
</evidence>
<protein>
    <recommendedName>
        <fullName evidence="4">Major facilitator superfamily (MFS) profile domain-containing protein</fullName>
    </recommendedName>
</protein>
<feature type="transmembrane region" description="Helical" evidence="1">
    <location>
        <begin position="290"/>
        <end position="309"/>
    </location>
</feature>
<comment type="caution">
    <text evidence="2">The sequence shown here is derived from an EMBL/GenBank/DDBJ whole genome shotgun (WGS) entry which is preliminary data.</text>
</comment>
<dbReference type="AlphaFoldDB" id="A0A0G0ATC0"/>
<evidence type="ECO:0000313" key="3">
    <source>
        <dbReference type="Proteomes" id="UP000034004"/>
    </source>
</evidence>
<dbReference type="EMBL" id="LBPR01000025">
    <property type="protein sequence ID" value="KKP60368.1"/>
    <property type="molecule type" value="Genomic_DNA"/>
</dbReference>